<dbReference type="STRING" id="215250.A0A316YTF2"/>
<dbReference type="Proteomes" id="UP000245768">
    <property type="component" value="Unassembled WGS sequence"/>
</dbReference>
<gene>
    <name evidence="2" type="ORF">FA10DRAFT_91690</name>
</gene>
<sequence>MDAARPSMQPWRSRRALDKKQQEQQQQQQQQPSSSTPGPSSSQQQGRVQDAGARKVPQGSRPDRLKPPPALRSTGVPLELLASPSRGLDAGSGADLTQTSTQDAYRVHISERIVKAADSHGRLNAAALFPWPVPSQQASAVAAAAAIGRPMMESLTDVLLLVRRLREGCVAAKRSDHFAIDVYALSTLLSLLVSDGIQLSSSLPRLVDLLLTAKPSEGTLAATSSDLRNLFKVGPSDNAWLSQSVEPAHLLSLHLVWHSTTGGLVERIGGRSRNKPTLPSKTLAWYEGLCRVQAHITHPNSSGSKSIELATAIHDCLTRRRPLTLRHLLLDNSRSGTLTLWHRALLVEAVEAMRGHVWYALQRAYKQLPFEAGLLPSVPTAQAGSAQDDWLERMLLLDTRLFPPTQDELRLHLENSGHSAEKWDDGDDSQDRIIRRHRLASFFSSIDTPSALLTKCRDLFAVTETVNESKS</sequence>
<dbReference type="OrthoDB" id="3365740at2759"/>
<dbReference type="PANTHER" id="PTHR39398:SF1">
    <property type="entry name" value="CSN8_PSMD8_EIF3K DOMAIN-CONTAINING PROTEIN"/>
    <property type="match status" value="1"/>
</dbReference>
<dbReference type="GeneID" id="37047696"/>
<dbReference type="AlphaFoldDB" id="A0A316YTF2"/>
<name>A0A316YTF2_9BASI</name>
<organism evidence="2 3">
    <name type="scientific">Acaromyces ingoldii</name>
    <dbReference type="NCBI Taxonomy" id="215250"/>
    <lineage>
        <taxon>Eukaryota</taxon>
        <taxon>Fungi</taxon>
        <taxon>Dikarya</taxon>
        <taxon>Basidiomycota</taxon>
        <taxon>Ustilaginomycotina</taxon>
        <taxon>Exobasidiomycetes</taxon>
        <taxon>Exobasidiales</taxon>
        <taxon>Cryptobasidiaceae</taxon>
        <taxon>Acaromyces</taxon>
    </lineage>
</organism>
<evidence type="ECO:0000313" key="2">
    <source>
        <dbReference type="EMBL" id="PWN92402.1"/>
    </source>
</evidence>
<feature type="region of interest" description="Disordered" evidence="1">
    <location>
        <begin position="1"/>
        <end position="76"/>
    </location>
</feature>
<evidence type="ECO:0000313" key="3">
    <source>
        <dbReference type="Proteomes" id="UP000245768"/>
    </source>
</evidence>
<protein>
    <submittedName>
        <fullName evidence="2">Uncharacterized protein</fullName>
    </submittedName>
</protein>
<evidence type="ECO:0000256" key="1">
    <source>
        <dbReference type="SAM" id="MobiDB-lite"/>
    </source>
</evidence>
<dbReference type="PANTHER" id="PTHR39398">
    <property type="entry name" value="YALI0F14311P"/>
    <property type="match status" value="1"/>
</dbReference>
<dbReference type="InParanoid" id="A0A316YTF2"/>
<dbReference type="RefSeq" id="XP_025379600.1">
    <property type="nucleotide sequence ID" value="XM_025525780.1"/>
</dbReference>
<accession>A0A316YTF2</accession>
<feature type="compositionally biased region" description="Low complexity" evidence="1">
    <location>
        <begin position="23"/>
        <end position="45"/>
    </location>
</feature>
<proteinExistence type="predicted"/>
<dbReference type="EMBL" id="KZ819635">
    <property type="protein sequence ID" value="PWN92402.1"/>
    <property type="molecule type" value="Genomic_DNA"/>
</dbReference>
<keyword evidence="3" id="KW-1185">Reference proteome</keyword>
<reference evidence="2 3" key="1">
    <citation type="journal article" date="2018" name="Mol. Biol. Evol.">
        <title>Broad Genomic Sampling Reveals a Smut Pathogenic Ancestry of the Fungal Clade Ustilaginomycotina.</title>
        <authorList>
            <person name="Kijpornyongpan T."/>
            <person name="Mondo S.J."/>
            <person name="Barry K."/>
            <person name="Sandor L."/>
            <person name="Lee J."/>
            <person name="Lipzen A."/>
            <person name="Pangilinan J."/>
            <person name="LaButti K."/>
            <person name="Hainaut M."/>
            <person name="Henrissat B."/>
            <person name="Grigoriev I.V."/>
            <person name="Spatafora J.W."/>
            <person name="Aime M.C."/>
        </authorList>
    </citation>
    <scope>NUCLEOTIDE SEQUENCE [LARGE SCALE GENOMIC DNA]</scope>
    <source>
        <strain evidence="2 3">MCA 4198</strain>
    </source>
</reference>